<evidence type="ECO:0000313" key="1">
    <source>
        <dbReference type="EMBL" id="QCD44741.1"/>
    </source>
</evidence>
<accession>A0A6G5QGH2</accession>
<dbReference type="EMBL" id="CP012542">
    <property type="protein sequence ID" value="QCD44741.1"/>
    <property type="molecule type" value="Genomic_DNA"/>
</dbReference>
<dbReference type="Proteomes" id="UP000503264">
    <property type="component" value="Chromosome"/>
</dbReference>
<keyword evidence="2" id="KW-1185">Reference proteome</keyword>
<dbReference type="RefSeq" id="WP_169777344.1">
    <property type="nucleotide sequence ID" value="NZ_CP012542.1"/>
</dbReference>
<dbReference type="AlphaFoldDB" id="A0A6G5QGH2"/>
<evidence type="ECO:0000313" key="2">
    <source>
        <dbReference type="Proteomes" id="UP000503264"/>
    </source>
</evidence>
<protein>
    <submittedName>
        <fullName evidence="1">Uncharacterized protein</fullName>
    </submittedName>
</protein>
<name>A0A6G5QGH2_9BACT</name>
<sequence length="110" mass="12938">MNEQICAIFESKKLILKDLKRLETSKFSRSKTLEIFLGVDLKGYYTLVFIRNAKTRFLKKDSDALNEICANIEKSYDFNIKKRVLFYKSEICSKAIKALESGDWRCYDFV</sequence>
<gene>
    <name evidence="1" type="ORF">CMUC_0952</name>
</gene>
<organism evidence="1 2">
    <name type="scientific">Campylobacter mucosalis CCUG 21559</name>
    <dbReference type="NCBI Taxonomy" id="1032067"/>
    <lineage>
        <taxon>Bacteria</taxon>
        <taxon>Pseudomonadati</taxon>
        <taxon>Campylobacterota</taxon>
        <taxon>Epsilonproteobacteria</taxon>
        <taxon>Campylobacterales</taxon>
        <taxon>Campylobacteraceae</taxon>
        <taxon>Campylobacter</taxon>
    </lineage>
</organism>
<reference evidence="1 2" key="1">
    <citation type="submission" date="2016-07" db="EMBL/GenBank/DDBJ databases">
        <title>Comparative genomics of the Campylobacter concisus group.</title>
        <authorList>
            <person name="Miller W.G."/>
            <person name="Yee E."/>
            <person name="Chapman M.H."/>
            <person name="Huynh S."/>
            <person name="Bono J.L."/>
            <person name="On S.L.W."/>
            <person name="StLeger J."/>
            <person name="Foster G."/>
            <person name="Parker C.T."/>
        </authorList>
    </citation>
    <scope>NUCLEOTIDE SEQUENCE [LARGE SCALE GENOMIC DNA]</scope>
    <source>
        <strain evidence="1 2">CCUG 21559</strain>
    </source>
</reference>
<proteinExistence type="predicted"/>